<keyword evidence="3" id="KW-1185">Reference proteome</keyword>
<keyword evidence="1" id="KW-1133">Transmembrane helix</keyword>
<gene>
    <name evidence="2" type="ORF">SAMN02745121_06998</name>
</gene>
<feature type="transmembrane region" description="Helical" evidence="1">
    <location>
        <begin position="41"/>
        <end position="64"/>
    </location>
</feature>
<sequence length="67" mass="7036">MATPNIEQALELARAEARALSDQLRQARADLHQLGIADQNRALVCAAVSGALGVLCGIGIGLSIRKR</sequence>
<proteinExistence type="predicted"/>
<evidence type="ECO:0000313" key="3">
    <source>
        <dbReference type="Proteomes" id="UP000199400"/>
    </source>
</evidence>
<name>A0A1I2G2K4_9BACT</name>
<dbReference type="STRING" id="54.SAMN02745121_06998"/>
<dbReference type="Proteomes" id="UP000199400">
    <property type="component" value="Unassembled WGS sequence"/>
</dbReference>
<protein>
    <submittedName>
        <fullName evidence="2">Uncharacterized protein</fullName>
    </submittedName>
</protein>
<dbReference type="EMBL" id="FOMX01000029">
    <property type="protein sequence ID" value="SFF11190.1"/>
    <property type="molecule type" value="Genomic_DNA"/>
</dbReference>
<dbReference type="AlphaFoldDB" id="A0A1I2G2K4"/>
<evidence type="ECO:0000256" key="1">
    <source>
        <dbReference type="SAM" id="Phobius"/>
    </source>
</evidence>
<dbReference type="RefSeq" id="WP_143141175.1">
    <property type="nucleotide sequence ID" value="NZ_FOMX01000029.1"/>
</dbReference>
<keyword evidence="1" id="KW-0812">Transmembrane</keyword>
<organism evidence="2 3">
    <name type="scientific">Nannocystis exedens</name>
    <dbReference type="NCBI Taxonomy" id="54"/>
    <lineage>
        <taxon>Bacteria</taxon>
        <taxon>Pseudomonadati</taxon>
        <taxon>Myxococcota</taxon>
        <taxon>Polyangia</taxon>
        <taxon>Nannocystales</taxon>
        <taxon>Nannocystaceae</taxon>
        <taxon>Nannocystis</taxon>
    </lineage>
</organism>
<accession>A0A1I2G2K4</accession>
<keyword evidence="1" id="KW-0472">Membrane</keyword>
<reference evidence="3" key="1">
    <citation type="submission" date="2016-10" db="EMBL/GenBank/DDBJ databases">
        <authorList>
            <person name="Varghese N."/>
            <person name="Submissions S."/>
        </authorList>
    </citation>
    <scope>NUCLEOTIDE SEQUENCE [LARGE SCALE GENOMIC DNA]</scope>
    <source>
        <strain evidence="3">ATCC 25963</strain>
    </source>
</reference>
<evidence type="ECO:0000313" key="2">
    <source>
        <dbReference type="EMBL" id="SFF11190.1"/>
    </source>
</evidence>